<dbReference type="InterPro" id="IPR052718">
    <property type="entry name" value="NmrA-type_oxidoreductase"/>
</dbReference>
<dbReference type="RefSeq" id="WP_233722835.1">
    <property type="nucleotide sequence ID" value="NZ_JAJVCN010000001.1"/>
</dbReference>
<evidence type="ECO:0000259" key="1">
    <source>
        <dbReference type="Pfam" id="PF13460"/>
    </source>
</evidence>
<sequence length="284" mass="30297">MFVVTGASGNHGRLTIQHLRERVDAAKIVAVTRDPAAVADLGVTVRQGDFTDPGGLVNAFDGAERVLLVSVNSVPSHTNAIDAAIKACVGSVLYTSVLRAGDPANPNALVSDHRDTERILASKDIPFTILRYGMWSEMLPLTLPLQEALDTGVLRTNAGDESYVSYVTRSDCAAVAAVALAAGGFAGQFLNVTGPEPINHPRIAKALTEATGRPIRHERCSDEEARNSLLARLPAEIAAVPHAVDAGLQLTQDIENGWFDITTRTVERLTGRPATTLTEFLRTL</sequence>
<keyword evidence="3" id="KW-1185">Reference proteome</keyword>
<dbReference type="SUPFAM" id="SSF51735">
    <property type="entry name" value="NAD(P)-binding Rossmann-fold domains"/>
    <property type="match status" value="1"/>
</dbReference>
<evidence type="ECO:0000313" key="3">
    <source>
        <dbReference type="Proteomes" id="UP001521150"/>
    </source>
</evidence>
<dbReference type="Gene3D" id="3.40.50.720">
    <property type="entry name" value="NAD(P)-binding Rossmann-like Domain"/>
    <property type="match status" value="1"/>
</dbReference>
<dbReference type="PANTHER" id="PTHR47129:SF1">
    <property type="entry name" value="NMRA-LIKE DOMAIN-CONTAINING PROTEIN"/>
    <property type="match status" value="1"/>
</dbReference>
<protein>
    <submittedName>
        <fullName evidence="2">NAD(P)H-binding protein</fullName>
    </submittedName>
</protein>
<dbReference type="Gene3D" id="3.90.25.10">
    <property type="entry name" value="UDP-galactose 4-epimerase, domain 1"/>
    <property type="match status" value="1"/>
</dbReference>
<comment type="caution">
    <text evidence="2">The sequence shown here is derived from an EMBL/GenBank/DDBJ whole genome shotgun (WGS) entry which is preliminary data.</text>
</comment>
<accession>A0ABS8Z1G4</accession>
<feature type="domain" description="NAD(P)-binding" evidence="1">
    <location>
        <begin position="6"/>
        <end position="180"/>
    </location>
</feature>
<organism evidence="2 3">
    <name type="scientific">Kibdelosporangium philippinense</name>
    <dbReference type="NCBI Taxonomy" id="211113"/>
    <lineage>
        <taxon>Bacteria</taxon>
        <taxon>Bacillati</taxon>
        <taxon>Actinomycetota</taxon>
        <taxon>Actinomycetes</taxon>
        <taxon>Pseudonocardiales</taxon>
        <taxon>Pseudonocardiaceae</taxon>
        <taxon>Kibdelosporangium</taxon>
    </lineage>
</organism>
<dbReference type="InterPro" id="IPR036291">
    <property type="entry name" value="NAD(P)-bd_dom_sf"/>
</dbReference>
<name>A0ABS8Z1G4_9PSEU</name>
<dbReference type="Pfam" id="PF13460">
    <property type="entry name" value="NAD_binding_10"/>
    <property type="match status" value="1"/>
</dbReference>
<gene>
    <name evidence="2" type="ORF">LWC34_02825</name>
</gene>
<dbReference type="PANTHER" id="PTHR47129">
    <property type="entry name" value="QUINONE OXIDOREDUCTASE 2"/>
    <property type="match status" value="1"/>
</dbReference>
<proteinExistence type="predicted"/>
<dbReference type="EMBL" id="JAJVCN010000001">
    <property type="protein sequence ID" value="MCE7001778.1"/>
    <property type="molecule type" value="Genomic_DNA"/>
</dbReference>
<dbReference type="Proteomes" id="UP001521150">
    <property type="component" value="Unassembled WGS sequence"/>
</dbReference>
<evidence type="ECO:0000313" key="2">
    <source>
        <dbReference type="EMBL" id="MCE7001778.1"/>
    </source>
</evidence>
<reference evidence="2 3" key="1">
    <citation type="submission" date="2021-12" db="EMBL/GenBank/DDBJ databases">
        <title>Genome sequence of Kibdelosporangium philippinense ATCC 49844.</title>
        <authorList>
            <person name="Fedorov E.A."/>
            <person name="Omeragic M."/>
            <person name="Shalygina K.F."/>
            <person name="Maclea K.S."/>
        </authorList>
    </citation>
    <scope>NUCLEOTIDE SEQUENCE [LARGE SCALE GENOMIC DNA]</scope>
    <source>
        <strain evidence="2 3">ATCC 49844</strain>
    </source>
</reference>
<dbReference type="InterPro" id="IPR016040">
    <property type="entry name" value="NAD(P)-bd_dom"/>
</dbReference>